<dbReference type="FunFam" id="3.30.70.270:FF:000020">
    <property type="entry name" value="Transposon Tf2-6 polyprotein-like Protein"/>
    <property type="match status" value="1"/>
</dbReference>
<dbReference type="Gene3D" id="3.30.70.270">
    <property type="match status" value="1"/>
</dbReference>
<organism evidence="8">
    <name type="scientific">Tanacetum cinerariifolium</name>
    <name type="common">Dalmatian daisy</name>
    <name type="synonym">Chrysanthemum cinerariifolium</name>
    <dbReference type="NCBI Taxonomy" id="118510"/>
    <lineage>
        <taxon>Eukaryota</taxon>
        <taxon>Viridiplantae</taxon>
        <taxon>Streptophyta</taxon>
        <taxon>Embryophyta</taxon>
        <taxon>Tracheophyta</taxon>
        <taxon>Spermatophyta</taxon>
        <taxon>Magnoliopsida</taxon>
        <taxon>eudicotyledons</taxon>
        <taxon>Gunneridae</taxon>
        <taxon>Pentapetalae</taxon>
        <taxon>asterids</taxon>
        <taxon>campanulids</taxon>
        <taxon>Asterales</taxon>
        <taxon>Asteraceae</taxon>
        <taxon>Asteroideae</taxon>
        <taxon>Anthemideae</taxon>
        <taxon>Anthemidinae</taxon>
        <taxon>Tanacetum</taxon>
    </lineage>
</organism>
<dbReference type="InterPro" id="IPR036397">
    <property type="entry name" value="RNaseH_sf"/>
</dbReference>
<keyword evidence="5" id="KW-0378">Hydrolase</keyword>
<dbReference type="GO" id="GO:0015074">
    <property type="term" value="P:DNA integration"/>
    <property type="evidence" value="ECO:0007669"/>
    <property type="project" value="InterPro"/>
</dbReference>
<keyword evidence="2" id="KW-0548">Nucleotidyltransferase</keyword>
<comment type="caution">
    <text evidence="8">The sequence shown here is derived from an EMBL/GenBank/DDBJ whole genome shotgun (WGS) entry which is preliminary data.</text>
</comment>
<dbReference type="Pfam" id="PF00665">
    <property type="entry name" value="rve"/>
    <property type="match status" value="1"/>
</dbReference>
<dbReference type="Gene3D" id="1.10.340.70">
    <property type="match status" value="1"/>
</dbReference>
<evidence type="ECO:0000313" key="8">
    <source>
        <dbReference type="EMBL" id="GEU66306.1"/>
    </source>
</evidence>
<dbReference type="Pfam" id="PF17917">
    <property type="entry name" value="RT_RNaseH"/>
    <property type="match status" value="1"/>
</dbReference>
<dbReference type="InterPro" id="IPR050951">
    <property type="entry name" value="Retrovirus_Pol_polyprotein"/>
</dbReference>
<dbReference type="InterPro" id="IPR001584">
    <property type="entry name" value="Integrase_cat-core"/>
</dbReference>
<dbReference type="CDD" id="cd09274">
    <property type="entry name" value="RNase_HI_RT_Ty3"/>
    <property type="match status" value="1"/>
</dbReference>
<dbReference type="InterPro" id="IPR012337">
    <property type="entry name" value="RNaseH-like_sf"/>
</dbReference>
<dbReference type="InterPro" id="IPR043502">
    <property type="entry name" value="DNA/RNA_pol_sf"/>
</dbReference>
<dbReference type="PANTHER" id="PTHR37984:SF5">
    <property type="entry name" value="PROTEIN NYNRIN-LIKE"/>
    <property type="match status" value="1"/>
</dbReference>
<dbReference type="GO" id="GO:0003964">
    <property type="term" value="F:RNA-directed DNA polymerase activity"/>
    <property type="evidence" value="ECO:0007669"/>
    <property type="project" value="UniProtKB-KW"/>
</dbReference>
<dbReference type="FunFam" id="3.10.20.370:FF:000001">
    <property type="entry name" value="Retrovirus-related Pol polyprotein from transposon 17.6-like protein"/>
    <property type="match status" value="1"/>
</dbReference>
<evidence type="ECO:0000256" key="6">
    <source>
        <dbReference type="ARBA" id="ARBA00022918"/>
    </source>
</evidence>
<keyword evidence="4" id="KW-0255">Endonuclease</keyword>
<dbReference type="GO" id="GO:0016787">
    <property type="term" value="F:hydrolase activity"/>
    <property type="evidence" value="ECO:0007669"/>
    <property type="project" value="UniProtKB-KW"/>
</dbReference>
<dbReference type="PANTHER" id="PTHR37984">
    <property type="entry name" value="PROTEIN CBG26694"/>
    <property type="match status" value="1"/>
</dbReference>
<keyword evidence="6 8" id="KW-0695">RNA-directed DNA polymerase</keyword>
<dbReference type="InterPro" id="IPR043128">
    <property type="entry name" value="Rev_trsase/Diguanyl_cyclase"/>
</dbReference>
<evidence type="ECO:0000256" key="1">
    <source>
        <dbReference type="ARBA" id="ARBA00022679"/>
    </source>
</evidence>
<evidence type="ECO:0000259" key="7">
    <source>
        <dbReference type="PROSITE" id="PS50994"/>
    </source>
</evidence>
<keyword evidence="1" id="KW-0808">Transferase</keyword>
<dbReference type="SUPFAM" id="SSF53098">
    <property type="entry name" value="Ribonuclease H-like"/>
    <property type="match status" value="1"/>
</dbReference>
<evidence type="ECO:0000256" key="5">
    <source>
        <dbReference type="ARBA" id="ARBA00022801"/>
    </source>
</evidence>
<dbReference type="AlphaFoldDB" id="A0A6L2LX15"/>
<dbReference type="InterPro" id="IPR041588">
    <property type="entry name" value="Integrase_H2C2"/>
</dbReference>
<dbReference type="PROSITE" id="PS50994">
    <property type="entry name" value="INTEGRASE"/>
    <property type="match status" value="1"/>
</dbReference>
<dbReference type="Pfam" id="PF17921">
    <property type="entry name" value="Integrase_H2C2"/>
    <property type="match status" value="1"/>
</dbReference>
<evidence type="ECO:0000256" key="4">
    <source>
        <dbReference type="ARBA" id="ARBA00022759"/>
    </source>
</evidence>
<name>A0A6L2LX15_TANCI</name>
<dbReference type="SUPFAM" id="SSF56672">
    <property type="entry name" value="DNA/RNA polymerases"/>
    <property type="match status" value="1"/>
</dbReference>
<feature type="domain" description="Integrase catalytic" evidence="7">
    <location>
        <begin position="458"/>
        <end position="624"/>
    </location>
</feature>
<proteinExistence type="predicted"/>
<dbReference type="InterPro" id="IPR041373">
    <property type="entry name" value="RT_RNaseH"/>
</dbReference>
<dbReference type="GO" id="GO:0003676">
    <property type="term" value="F:nucleic acid binding"/>
    <property type="evidence" value="ECO:0007669"/>
    <property type="project" value="InterPro"/>
</dbReference>
<protein>
    <submittedName>
        <fullName evidence="8">Reverse transcriptase domain-containing protein</fullName>
    </submittedName>
</protein>
<evidence type="ECO:0000256" key="2">
    <source>
        <dbReference type="ARBA" id="ARBA00022695"/>
    </source>
</evidence>
<dbReference type="EMBL" id="BKCJ010005358">
    <property type="protein sequence ID" value="GEU66306.1"/>
    <property type="molecule type" value="Genomic_DNA"/>
</dbReference>
<accession>A0A6L2LX15</accession>
<sequence>MENCDFFFKKSDRFTSVPELETFRFDPEEENTDVSLPEYECFYLEGDIRLLKKFLNEDPSSPLPLKEIKTEELKSVKSSVDEPPELELKDLPSHLEYAFLEGTDKLPVIIAKDLKVDEKERLITVLKSHKHAIAWKLSDIKIEVDKAKVVVIAKLPPPTTFKGVWSFLGHVGFYRRFIKEFSKITRPMTRLLEKETPFIISTECREAFETLKMKLTEATILVAPDWDLPFEIMCDASDFAVGAVLGQRKAKHFQPIHYASKTMTDAQASYTTTEKELLAAVYAFEKFRPYLVLSKTIVYTDHSALKYLLAKQNAKPRLLRWILLLQEFDVVIRDRKGAENLAADHLSRLENPHQSDPEKKEITETFPLETLGMHSFWDDPYLFRICADQVIRHCVYAKEAIDILTACHNGPTGGHHGANYTAKKVFDSDFYWSTIYRDAQDLVTRCDTCQRQGKISQRDEMPQNAIQVCKIFDIWGIDFMGSFPSSRGNNYILVAVDYLSKWVKAKALPTNDARVVCKFLKSLFTRFGTPRAIISDRGTHFCNDQFAKVMLKYGVTHRLSTVYHPQTSGQVEVSNCGLKRILERTVGENRTSWSNKLDDALWAFRTAFKTPIECTPYKLVYGKACHLPIELEHKGYWALKHCNFDLKTVGDHQKVQMNELNKLRDQAYENSLIYKEKTNKIHDSKIKNRIFNVGDRVLLFNSRLKIFSGKLKTRWTGPFTVAQVFPYGTVELSSTNGPNFKVNGHRLKHYF</sequence>
<keyword evidence="3" id="KW-0540">Nuclease</keyword>
<gene>
    <name evidence="8" type="ORF">Tci_038284</name>
</gene>
<dbReference type="GO" id="GO:0004519">
    <property type="term" value="F:endonuclease activity"/>
    <property type="evidence" value="ECO:0007669"/>
    <property type="project" value="UniProtKB-KW"/>
</dbReference>
<evidence type="ECO:0000256" key="3">
    <source>
        <dbReference type="ARBA" id="ARBA00022722"/>
    </source>
</evidence>
<dbReference type="Gene3D" id="3.30.420.10">
    <property type="entry name" value="Ribonuclease H-like superfamily/Ribonuclease H"/>
    <property type="match status" value="1"/>
</dbReference>
<reference evidence="8" key="1">
    <citation type="journal article" date="2019" name="Sci. Rep.">
        <title>Draft genome of Tanacetum cinerariifolium, the natural source of mosquito coil.</title>
        <authorList>
            <person name="Yamashiro T."/>
            <person name="Shiraishi A."/>
            <person name="Satake H."/>
            <person name="Nakayama K."/>
        </authorList>
    </citation>
    <scope>NUCLEOTIDE SEQUENCE</scope>
</reference>